<evidence type="ECO:0000313" key="3">
    <source>
        <dbReference type="EMBL" id="ETV77052.1"/>
    </source>
</evidence>
<keyword evidence="3" id="KW-0418">Kinase</keyword>
<dbReference type="GO" id="GO:0005634">
    <property type="term" value="C:nucleus"/>
    <property type="evidence" value="ECO:0007669"/>
    <property type="project" value="TreeGrafter"/>
</dbReference>
<dbReference type="SMART" id="SM00248">
    <property type="entry name" value="ANK"/>
    <property type="match status" value="3"/>
</dbReference>
<dbReference type="InterPro" id="IPR002110">
    <property type="entry name" value="Ankyrin_rpt"/>
</dbReference>
<dbReference type="GO" id="GO:0044773">
    <property type="term" value="P:mitotic DNA damage checkpoint signaling"/>
    <property type="evidence" value="ECO:0007669"/>
    <property type="project" value="TreeGrafter"/>
</dbReference>
<dbReference type="GO" id="GO:0005524">
    <property type="term" value="F:ATP binding"/>
    <property type="evidence" value="ECO:0007669"/>
    <property type="project" value="InterPro"/>
</dbReference>
<dbReference type="AlphaFoldDB" id="W4GBL2"/>
<dbReference type="EMBL" id="KI913134">
    <property type="protein sequence ID" value="ETV77052.1"/>
    <property type="molecule type" value="Genomic_DNA"/>
</dbReference>
<accession>W4GBL2</accession>
<sequence length="737" mass="82246">MTTSDLFAAISNGQPELVLTALKLHDVYVNGTKLINRVLYTPLMLAAELGKADIVRILLARPETQVNRVINAKKSPTPLHLASLHGHIDVVKALLDMPQVDVNATMERNVTALQYACTRGHVDVVDALWPFANDLTKRRSLNALLEGRKYEMVASFIEKRVEFDVAFQGSLLLEYVAPYLSASGLVYMLSKDLPIMTIEETDFEVRDELAKQLVVVANPDHQFSWAAFLDPSVVQVNDSIAKEAIAMQIVDLFVASSTTTSNTTSSPTVRPLTREQVVRALVDSKDKHNRSVLATADHSVAMYLKRQLYFGHRYEIADGPPVHQSATSVVVQATDHGMYSQVFEDYADAADGGGFLNEDKFLSCIQTLHNVTSALLDGKVTIDAFHDLTSVTGTDCMDWLTFRSFCEQTYGPHVQVAIKFVKHHADYLNELECRRGLSCDYVVGLVPNPKNLSVLHSLPLSGTSIDLASYPHALVLPAGSRSLADIFRHERPRPSDTCRYLRQVAAALWHLHNKGLVHGNVTMDNILRYSHVKLIDLAATTKVGTPALGNAKFTSGILPPEMFYMLANDAEYAQYVSYWHTVGGFKDDDLLQPHSNVVVRSFRHIVPDDQDHHMMLPYQLVTSSPAQDAWALGCLMFEMVSGMQLVPTNRDQEILPRFKRMAATWTDQALHKYIHESVFDDVARELLCKLLVVDPSQRLSMDQVVAHRYFDVQVATTSDDRTREGIVRAAAQRHLLT</sequence>
<dbReference type="GeneID" id="20810956"/>
<dbReference type="InterPro" id="IPR036770">
    <property type="entry name" value="Ankyrin_rpt-contain_sf"/>
</dbReference>
<dbReference type="SUPFAM" id="SSF48403">
    <property type="entry name" value="Ankyrin repeat"/>
    <property type="match status" value="1"/>
</dbReference>
<evidence type="ECO:0000256" key="1">
    <source>
        <dbReference type="PROSITE-ProRule" id="PRU00023"/>
    </source>
</evidence>
<dbReference type="VEuPathDB" id="FungiDB:H257_08960"/>
<dbReference type="GO" id="GO:0004674">
    <property type="term" value="F:protein serine/threonine kinase activity"/>
    <property type="evidence" value="ECO:0007669"/>
    <property type="project" value="UniProtKB-KW"/>
</dbReference>
<proteinExistence type="predicted"/>
<reference evidence="3" key="1">
    <citation type="submission" date="2013-12" db="EMBL/GenBank/DDBJ databases">
        <title>The Genome Sequence of Aphanomyces astaci APO3.</title>
        <authorList>
            <consortium name="The Broad Institute Genomics Platform"/>
            <person name="Russ C."/>
            <person name="Tyler B."/>
            <person name="van West P."/>
            <person name="Dieguez-Uribeondo J."/>
            <person name="Young S.K."/>
            <person name="Zeng Q."/>
            <person name="Gargeya S."/>
            <person name="Fitzgerald M."/>
            <person name="Abouelleil A."/>
            <person name="Alvarado L."/>
            <person name="Chapman S.B."/>
            <person name="Gainer-Dewar J."/>
            <person name="Goldberg J."/>
            <person name="Griggs A."/>
            <person name="Gujja S."/>
            <person name="Hansen M."/>
            <person name="Howarth C."/>
            <person name="Imamovic A."/>
            <person name="Ireland A."/>
            <person name="Larimer J."/>
            <person name="McCowan C."/>
            <person name="Murphy C."/>
            <person name="Pearson M."/>
            <person name="Poon T.W."/>
            <person name="Priest M."/>
            <person name="Roberts A."/>
            <person name="Saif S."/>
            <person name="Shea T."/>
            <person name="Sykes S."/>
            <person name="Wortman J."/>
            <person name="Nusbaum C."/>
            <person name="Birren B."/>
        </authorList>
    </citation>
    <scope>NUCLEOTIDE SEQUENCE [LARGE SCALE GENOMIC DNA]</scope>
    <source>
        <strain evidence="3">APO3</strain>
    </source>
</reference>
<gene>
    <name evidence="3" type="ORF">H257_08960</name>
</gene>
<dbReference type="PANTHER" id="PTHR44167:SF18">
    <property type="entry name" value="PROTEIN KINASE DOMAIN-CONTAINING PROTEIN"/>
    <property type="match status" value="1"/>
</dbReference>
<dbReference type="Gene3D" id="1.10.510.10">
    <property type="entry name" value="Transferase(Phosphotransferase) domain 1"/>
    <property type="match status" value="1"/>
</dbReference>
<dbReference type="Pfam" id="PF12796">
    <property type="entry name" value="Ank_2"/>
    <property type="match status" value="1"/>
</dbReference>
<feature type="repeat" description="ANK" evidence="1">
    <location>
        <begin position="74"/>
        <end position="96"/>
    </location>
</feature>
<dbReference type="PROSITE" id="PS50297">
    <property type="entry name" value="ANK_REP_REGION"/>
    <property type="match status" value="1"/>
</dbReference>
<dbReference type="GO" id="GO:0005737">
    <property type="term" value="C:cytoplasm"/>
    <property type="evidence" value="ECO:0007669"/>
    <property type="project" value="TreeGrafter"/>
</dbReference>
<evidence type="ECO:0000259" key="2">
    <source>
        <dbReference type="PROSITE" id="PS50011"/>
    </source>
</evidence>
<dbReference type="OrthoDB" id="193242at2759"/>
<feature type="domain" description="Protein kinase" evidence="2">
    <location>
        <begin position="328"/>
        <end position="710"/>
    </location>
</feature>
<name>W4GBL2_APHAT</name>
<dbReference type="SUPFAM" id="SSF56112">
    <property type="entry name" value="Protein kinase-like (PK-like)"/>
    <property type="match status" value="1"/>
</dbReference>
<protein>
    <submittedName>
        <fullName evidence="3">Serine/threonine protein kinase</fullName>
    </submittedName>
</protein>
<dbReference type="PROSITE" id="PS50011">
    <property type="entry name" value="PROTEIN_KINASE_DOM"/>
    <property type="match status" value="1"/>
</dbReference>
<dbReference type="PANTHER" id="PTHR44167">
    <property type="entry name" value="OVARIAN-SPECIFIC SERINE/THREONINE-PROTEIN KINASE LOK-RELATED"/>
    <property type="match status" value="1"/>
</dbReference>
<dbReference type="RefSeq" id="XP_009833358.1">
    <property type="nucleotide sequence ID" value="XM_009835056.1"/>
</dbReference>
<dbReference type="Pfam" id="PF00069">
    <property type="entry name" value="Pkinase"/>
    <property type="match status" value="1"/>
</dbReference>
<dbReference type="InterPro" id="IPR011009">
    <property type="entry name" value="Kinase-like_dom_sf"/>
</dbReference>
<organism evidence="3">
    <name type="scientific">Aphanomyces astaci</name>
    <name type="common">Crayfish plague agent</name>
    <dbReference type="NCBI Taxonomy" id="112090"/>
    <lineage>
        <taxon>Eukaryota</taxon>
        <taxon>Sar</taxon>
        <taxon>Stramenopiles</taxon>
        <taxon>Oomycota</taxon>
        <taxon>Saprolegniomycetes</taxon>
        <taxon>Saprolegniales</taxon>
        <taxon>Verrucalvaceae</taxon>
        <taxon>Aphanomyces</taxon>
    </lineage>
</organism>
<keyword evidence="1" id="KW-0040">ANK repeat</keyword>
<dbReference type="PROSITE" id="PS50088">
    <property type="entry name" value="ANK_REPEAT"/>
    <property type="match status" value="1"/>
</dbReference>
<dbReference type="STRING" id="112090.W4GBL2"/>
<keyword evidence="3" id="KW-0808">Transferase</keyword>
<dbReference type="SMART" id="SM00220">
    <property type="entry name" value="S_TKc"/>
    <property type="match status" value="1"/>
</dbReference>
<dbReference type="InterPro" id="IPR000719">
    <property type="entry name" value="Prot_kinase_dom"/>
</dbReference>
<keyword evidence="3" id="KW-0723">Serine/threonine-protein kinase</keyword>
<dbReference type="Gene3D" id="1.25.40.20">
    <property type="entry name" value="Ankyrin repeat-containing domain"/>
    <property type="match status" value="1"/>
</dbReference>